<dbReference type="Proteomes" id="UP000199493">
    <property type="component" value="Unassembled WGS sequence"/>
</dbReference>
<evidence type="ECO:0000313" key="3">
    <source>
        <dbReference type="Proteomes" id="UP000199493"/>
    </source>
</evidence>
<dbReference type="PANTHER" id="PTHR30570:SF6">
    <property type="entry name" value="PHOSPHATE-BINDING PROTEIN PSTS"/>
    <property type="match status" value="1"/>
</dbReference>
<name>A0A1H8K3C5_9GAMM</name>
<gene>
    <name evidence="2" type="ORF">SAMN04490369_102838</name>
</gene>
<dbReference type="PROSITE" id="PS51257">
    <property type="entry name" value="PROKAR_LIPOPROTEIN"/>
    <property type="match status" value="1"/>
</dbReference>
<protein>
    <submittedName>
        <fullName evidence="2">Phosphate transport system substrate-binding protein</fullName>
    </submittedName>
</protein>
<organism evidence="2 3">
    <name type="scientific">Vreelandella aquamarina</name>
    <dbReference type="NCBI Taxonomy" id="77097"/>
    <lineage>
        <taxon>Bacteria</taxon>
        <taxon>Pseudomonadati</taxon>
        <taxon>Pseudomonadota</taxon>
        <taxon>Gammaproteobacteria</taxon>
        <taxon>Oceanospirillales</taxon>
        <taxon>Halomonadaceae</taxon>
        <taxon>Vreelandella</taxon>
    </lineage>
</organism>
<accession>A0A1H8K3C5</accession>
<dbReference type="EMBL" id="FODB01000028">
    <property type="protein sequence ID" value="SEN87434.1"/>
    <property type="molecule type" value="Genomic_DNA"/>
</dbReference>
<reference evidence="2 3" key="1">
    <citation type="submission" date="2016-10" db="EMBL/GenBank/DDBJ databases">
        <authorList>
            <person name="de Groot N.N."/>
        </authorList>
    </citation>
    <scope>NUCLEOTIDE SEQUENCE [LARGE SCALE GENOMIC DNA]</scope>
    <source>
        <strain evidence="2 3">558</strain>
    </source>
</reference>
<evidence type="ECO:0000313" key="2">
    <source>
        <dbReference type="EMBL" id="SEN87434.1"/>
    </source>
</evidence>
<dbReference type="PANTHER" id="PTHR30570">
    <property type="entry name" value="PERIPLASMIC PHOSPHATE BINDING COMPONENT OF PHOSPHATE ABC TRANSPORTER"/>
    <property type="match status" value="1"/>
</dbReference>
<dbReference type="Gene3D" id="3.40.190.10">
    <property type="entry name" value="Periplasmic binding protein-like II"/>
    <property type="match status" value="2"/>
</dbReference>
<proteinExistence type="predicted"/>
<keyword evidence="1" id="KW-0732">Signal</keyword>
<dbReference type="InterPro" id="IPR050811">
    <property type="entry name" value="Phosphate_ABC_transporter"/>
</dbReference>
<evidence type="ECO:0000256" key="1">
    <source>
        <dbReference type="ARBA" id="ARBA00022729"/>
    </source>
</evidence>
<dbReference type="CDD" id="cd13566">
    <property type="entry name" value="PBP2_phosphate"/>
    <property type="match status" value="1"/>
</dbReference>
<dbReference type="SUPFAM" id="SSF53850">
    <property type="entry name" value="Periplasmic binding protein-like II"/>
    <property type="match status" value="1"/>
</dbReference>
<dbReference type="InterPro" id="IPR024370">
    <property type="entry name" value="PBP_domain"/>
</dbReference>
<dbReference type="AlphaFoldDB" id="A0A1H8K3C5"/>
<dbReference type="STRING" id="77097.SAMN04490369_102838"/>
<sequence length="320" mass="35161">MKGNGLKRYRLRFNQHYRLWLAGGLLFFCACAWGQPSPVGGTLGAVGSDTMAGLMLRWGEALHHRYPDITLQFQAGGSASAPTALVAGTTRFGPMSRPITERERQQFIERYGYPPHELSVARDALLLVVHRHNPLASLTRKQADAIFSTSLDCGGPQPIRRWEDLLPADQWPYGKIALHGRNLASGTHRLFQEQALCNGQFRRDISEHPGSSAVIAAVGESPNAMGYAGYNHLNPMVRALPLINDKGTAITPSVATIQDDTYPLSRDLYLYVNLPPGERLPPAEQAFLELIFSDEGQQIVQAAGFVPLPQTQRSPLLLGD</sequence>
<dbReference type="Pfam" id="PF12849">
    <property type="entry name" value="PBP_like_2"/>
    <property type="match status" value="1"/>
</dbReference>